<dbReference type="EC" id="2.3.2.27" evidence="3"/>
<dbReference type="AlphaFoldDB" id="A0A5B6X7D0"/>
<evidence type="ECO:0000256" key="8">
    <source>
        <dbReference type="ARBA" id="ARBA00022786"/>
    </source>
</evidence>
<reference evidence="15" key="1">
    <citation type="journal article" date="2019" name="Plant Biotechnol. J.">
        <title>Genome sequencing of the Australian wild diploid species Gossypium australe highlights disease resistance and delayed gland morphogenesis.</title>
        <authorList>
            <person name="Cai Y."/>
            <person name="Cai X."/>
            <person name="Wang Q."/>
            <person name="Wang P."/>
            <person name="Zhang Y."/>
            <person name="Cai C."/>
            <person name="Xu Y."/>
            <person name="Wang K."/>
            <person name="Zhou Z."/>
            <person name="Wang C."/>
            <person name="Geng S."/>
            <person name="Li B."/>
            <person name="Dong Q."/>
            <person name="Hou Y."/>
            <person name="Wang H."/>
            <person name="Ai P."/>
            <person name="Liu Z."/>
            <person name="Yi F."/>
            <person name="Sun M."/>
            <person name="An G."/>
            <person name="Cheng J."/>
            <person name="Zhang Y."/>
            <person name="Shi Q."/>
            <person name="Xie Y."/>
            <person name="Shi X."/>
            <person name="Chang Y."/>
            <person name="Huang F."/>
            <person name="Chen Y."/>
            <person name="Hong S."/>
            <person name="Mi L."/>
            <person name="Sun Q."/>
            <person name="Zhang L."/>
            <person name="Zhou B."/>
            <person name="Peng R."/>
            <person name="Zhang X."/>
            <person name="Liu F."/>
        </authorList>
    </citation>
    <scope>NUCLEOTIDE SEQUENCE [LARGE SCALE GENOMIC DNA]</scope>
    <source>
        <strain evidence="15">cv. PA1801</strain>
    </source>
</reference>
<evidence type="ECO:0000313" key="14">
    <source>
        <dbReference type="EMBL" id="KAA3488827.1"/>
    </source>
</evidence>
<feature type="domain" description="E3 Ubiquitin ligase MUL1-like" evidence="13">
    <location>
        <begin position="125"/>
        <end position="249"/>
    </location>
</feature>
<organism evidence="14 15">
    <name type="scientific">Gossypium australe</name>
    <dbReference type="NCBI Taxonomy" id="47621"/>
    <lineage>
        <taxon>Eukaryota</taxon>
        <taxon>Viridiplantae</taxon>
        <taxon>Streptophyta</taxon>
        <taxon>Embryophyta</taxon>
        <taxon>Tracheophyta</taxon>
        <taxon>Spermatophyta</taxon>
        <taxon>Magnoliopsida</taxon>
        <taxon>eudicotyledons</taxon>
        <taxon>Gunneridae</taxon>
        <taxon>Pentapetalae</taxon>
        <taxon>rosids</taxon>
        <taxon>malvids</taxon>
        <taxon>Malvales</taxon>
        <taxon>Malvaceae</taxon>
        <taxon>Malvoideae</taxon>
        <taxon>Gossypium</taxon>
    </lineage>
</organism>
<feature type="transmembrane region" description="Helical" evidence="12">
    <location>
        <begin position="256"/>
        <end position="278"/>
    </location>
</feature>
<keyword evidence="5 12" id="KW-0812">Transmembrane</keyword>
<dbReference type="GO" id="GO:0061630">
    <property type="term" value="F:ubiquitin protein ligase activity"/>
    <property type="evidence" value="ECO:0007669"/>
    <property type="project" value="UniProtKB-EC"/>
</dbReference>
<proteinExistence type="predicted"/>
<evidence type="ECO:0000256" key="11">
    <source>
        <dbReference type="ARBA" id="ARBA00023136"/>
    </source>
</evidence>
<evidence type="ECO:0000256" key="9">
    <source>
        <dbReference type="ARBA" id="ARBA00022833"/>
    </source>
</evidence>
<feature type="transmembrane region" description="Helical" evidence="12">
    <location>
        <begin position="153"/>
        <end position="176"/>
    </location>
</feature>
<dbReference type="InterPro" id="IPR044231">
    <property type="entry name" value="SP1/SPL1"/>
</dbReference>
<keyword evidence="10 12" id="KW-1133">Transmembrane helix</keyword>
<evidence type="ECO:0000256" key="5">
    <source>
        <dbReference type="ARBA" id="ARBA00022692"/>
    </source>
</evidence>
<evidence type="ECO:0000256" key="7">
    <source>
        <dbReference type="ARBA" id="ARBA00022771"/>
    </source>
</evidence>
<dbReference type="GO" id="GO:0016020">
    <property type="term" value="C:membrane"/>
    <property type="evidence" value="ECO:0007669"/>
    <property type="project" value="UniProtKB-SubCell"/>
</dbReference>
<evidence type="ECO:0000256" key="3">
    <source>
        <dbReference type="ARBA" id="ARBA00012483"/>
    </source>
</evidence>
<evidence type="ECO:0000256" key="2">
    <source>
        <dbReference type="ARBA" id="ARBA00004141"/>
    </source>
</evidence>
<sequence>MVPWGGLTCCLGAAALYLLGISCGSYLGTSQVLMSVAISSLSLILALQQVTDLIGDDLISFHHLNLLCRVLVIPCFFHLSAQLLDIESKVIPLIVTISGRVGSETPINCEHSGLRGVIVEEAAVQHFLKRNDAGSWIEDSALMPSMSKEVPWYLVRTYFSSSFWFELYAGIVYVFWVSKDDGMGRAYVVGARSASGFALTFGSEVFDDSGRSIGRGTLDYRQGLMMLGVERIERVLPIGSSLTVVGEVQFFRLYKYASFGLAIFGAFLITKHAILYFWERRRRRELQRRVLAAAAKRSGPDNEDPTLKVENGAEPKRDCMMPNTCVICLEQEYNAVFIQ</sequence>
<keyword evidence="9" id="KW-0862">Zinc</keyword>
<dbReference type="PANTHER" id="PTHR47568">
    <property type="match status" value="1"/>
</dbReference>
<dbReference type="InterPro" id="IPR022170">
    <property type="entry name" value="MUL1-like"/>
</dbReference>
<evidence type="ECO:0000259" key="13">
    <source>
        <dbReference type="Pfam" id="PF12483"/>
    </source>
</evidence>
<dbReference type="GO" id="GO:0008270">
    <property type="term" value="F:zinc ion binding"/>
    <property type="evidence" value="ECO:0007669"/>
    <property type="project" value="UniProtKB-KW"/>
</dbReference>
<accession>A0A5B6X7D0</accession>
<evidence type="ECO:0000313" key="15">
    <source>
        <dbReference type="Proteomes" id="UP000325315"/>
    </source>
</evidence>
<name>A0A5B6X7D0_9ROSI</name>
<comment type="catalytic activity">
    <reaction evidence="1">
        <text>S-ubiquitinyl-[E2 ubiquitin-conjugating enzyme]-L-cysteine + [acceptor protein]-L-lysine = [E2 ubiquitin-conjugating enzyme]-L-cysteine + N(6)-ubiquitinyl-[acceptor protein]-L-lysine.</text>
        <dbReference type="EC" id="2.3.2.27"/>
    </reaction>
</comment>
<evidence type="ECO:0000256" key="1">
    <source>
        <dbReference type="ARBA" id="ARBA00000900"/>
    </source>
</evidence>
<keyword evidence="11 12" id="KW-0472">Membrane</keyword>
<comment type="caution">
    <text evidence="14">The sequence shown here is derived from an EMBL/GenBank/DDBJ whole genome shotgun (WGS) entry which is preliminary data.</text>
</comment>
<dbReference type="PANTHER" id="PTHR47568:SF2">
    <property type="entry name" value="E3 UBIQUITIN-PROTEIN LIGASE SP1-RELATED"/>
    <property type="match status" value="1"/>
</dbReference>
<keyword evidence="8" id="KW-0833">Ubl conjugation pathway</keyword>
<dbReference type="Pfam" id="PF12483">
    <property type="entry name" value="GIDE"/>
    <property type="match status" value="1"/>
</dbReference>
<comment type="subcellular location">
    <subcellularLocation>
        <location evidence="2">Membrane</location>
        <topology evidence="2">Multi-pass membrane protein</topology>
    </subcellularLocation>
</comment>
<keyword evidence="4" id="KW-0808">Transferase</keyword>
<evidence type="ECO:0000256" key="10">
    <source>
        <dbReference type="ARBA" id="ARBA00022989"/>
    </source>
</evidence>
<dbReference type="Proteomes" id="UP000325315">
    <property type="component" value="Unassembled WGS sequence"/>
</dbReference>
<evidence type="ECO:0000256" key="6">
    <source>
        <dbReference type="ARBA" id="ARBA00022723"/>
    </source>
</evidence>
<dbReference type="OrthoDB" id="66726at2759"/>
<keyword evidence="6" id="KW-0479">Metal-binding</keyword>
<keyword evidence="7" id="KW-0863">Zinc-finger</keyword>
<keyword evidence="14" id="KW-0436">Ligase</keyword>
<evidence type="ECO:0000256" key="4">
    <source>
        <dbReference type="ARBA" id="ARBA00022679"/>
    </source>
</evidence>
<gene>
    <name evidence="14" type="ORF">EPI10_032534</name>
</gene>
<dbReference type="GO" id="GO:0016567">
    <property type="term" value="P:protein ubiquitination"/>
    <property type="evidence" value="ECO:0007669"/>
    <property type="project" value="InterPro"/>
</dbReference>
<dbReference type="GO" id="GO:0016874">
    <property type="term" value="F:ligase activity"/>
    <property type="evidence" value="ECO:0007669"/>
    <property type="project" value="UniProtKB-KW"/>
</dbReference>
<dbReference type="EMBL" id="SMMG02000001">
    <property type="protein sequence ID" value="KAA3488827.1"/>
    <property type="molecule type" value="Genomic_DNA"/>
</dbReference>
<protein>
    <recommendedName>
        <fullName evidence="3">RING-type E3 ubiquitin transferase</fullName>
        <ecNumber evidence="3">2.3.2.27</ecNumber>
    </recommendedName>
</protein>
<evidence type="ECO:0000256" key="12">
    <source>
        <dbReference type="SAM" id="Phobius"/>
    </source>
</evidence>
<keyword evidence="15" id="KW-1185">Reference proteome</keyword>